<evidence type="ECO:0000313" key="7">
    <source>
        <dbReference type="Proteomes" id="UP001500394"/>
    </source>
</evidence>
<comment type="cofactor">
    <cofactor evidence="1">
        <name>pyridoxal 5'-phosphate</name>
        <dbReference type="ChEBI" id="CHEBI:597326"/>
    </cofactor>
</comment>
<keyword evidence="4" id="KW-0663">Pyridoxal phosphate</keyword>
<dbReference type="PANTHER" id="PTHR43807:SF20">
    <property type="entry name" value="FI04487P"/>
    <property type="match status" value="1"/>
</dbReference>
<evidence type="ECO:0000256" key="1">
    <source>
        <dbReference type="ARBA" id="ARBA00001933"/>
    </source>
</evidence>
<evidence type="ECO:0000256" key="2">
    <source>
        <dbReference type="ARBA" id="ARBA00022576"/>
    </source>
</evidence>
<dbReference type="NCBIfam" id="NF006569">
    <property type="entry name" value="PRK09082.1"/>
    <property type="match status" value="1"/>
</dbReference>
<sequence>MTKSFQSKLPNTKVTIFSRMTALAQAHQAINLSQGFPDFDLDPRLTSLVTKYLGKGFNQYAPMPGTMELRRVIAEKYRSIYNLNIDAQEEITITAGGTQALYNVIGCLIHPGDEVILFEPAYDSYGPSVQSFGGTVVPIVLEAPDFRIDWDLVKNKISSKTKLIIINNPNNPTGRLLDAQDIKALEKLFSEHDIFVLSDEVYEHLVFDRKKHISILSSSLLRERGFVVASFGKVLHATGWKLGYVVASPFLTAEMRKIHQFNVFSVNTPMQYAIAEYLEDPTYYEKLALLFQQKRDYVINSLRNSKFSTLPCEGTYFILADYSELSNQDELDFAIALTEKHKTATIPVSAFYSEAKNQHLIRLCFAKKEETLEAALRNLSRL</sequence>
<dbReference type="EMBL" id="BAABGR010000009">
    <property type="protein sequence ID" value="GAA4513721.1"/>
    <property type="molecule type" value="Genomic_DNA"/>
</dbReference>
<dbReference type="Gene3D" id="3.40.640.10">
    <property type="entry name" value="Type I PLP-dependent aspartate aminotransferase-like (Major domain)"/>
    <property type="match status" value="1"/>
</dbReference>
<dbReference type="InterPro" id="IPR004839">
    <property type="entry name" value="Aminotransferase_I/II_large"/>
</dbReference>
<organism evidence="6 7">
    <name type="scientific">Sphingobacterium thermophilum</name>
    <dbReference type="NCBI Taxonomy" id="768534"/>
    <lineage>
        <taxon>Bacteria</taxon>
        <taxon>Pseudomonadati</taxon>
        <taxon>Bacteroidota</taxon>
        <taxon>Sphingobacteriia</taxon>
        <taxon>Sphingobacteriales</taxon>
        <taxon>Sphingobacteriaceae</taxon>
        <taxon>Sphingobacterium</taxon>
    </lineage>
</organism>
<dbReference type="RefSeq" id="WP_345065485.1">
    <property type="nucleotide sequence ID" value="NZ_BAABGR010000009.1"/>
</dbReference>
<dbReference type="InterPro" id="IPR015424">
    <property type="entry name" value="PyrdxlP-dep_Trfase"/>
</dbReference>
<name>A0ABP8QZ28_9SPHI</name>
<reference evidence="7" key="1">
    <citation type="journal article" date="2019" name="Int. J. Syst. Evol. Microbiol.">
        <title>The Global Catalogue of Microorganisms (GCM) 10K type strain sequencing project: providing services to taxonomists for standard genome sequencing and annotation.</title>
        <authorList>
            <consortium name="The Broad Institute Genomics Platform"/>
            <consortium name="The Broad Institute Genome Sequencing Center for Infectious Disease"/>
            <person name="Wu L."/>
            <person name="Ma J."/>
        </authorList>
    </citation>
    <scope>NUCLEOTIDE SEQUENCE [LARGE SCALE GENOMIC DNA]</scope>
    <source>
        <strain evidence="7">JCM 17858</strain>
    </source>
</reference>
<accession>A0ABP8QZ28</accession>
<dbReference type="Proteomes" id="UP001500394">
    <property type="component" value="Unassembled WGS sequence"/>
</dbReference>
<dbReference type="SUPFAM" id="SSF53383">
    <property type="entry name" value="PLP-dependent transferases"/>
    <property type="match status" value="1"/>
</dbReference>
<dbReference type="InterPro" id="IPR015421">
    <property type="entry name" value="PyrdxlP-dep_Trfase_major"/>
</dbReference>
<dbReference type="CDD" id="cd00609">
    <property type="entry name" value="AAT_like"/>
    <property type="match status" value="1"/>
</dbReference>
<proteinExistence type="predicted"/>
<dbReference type="GO" id="GO:0008483">
    <property type="term" value="F:transaminase activity"/>
    <property type="evidence" value="ECO:0007669"/>
    <property type="project" value="UniProtKB-KW"/>
</dbReference>
<dbReference type="PANTHER" id="PTHR43807">
    <property type="entry name" value="FI04487P"/>
    <property type="match status" value="1"/>
</dbReference>
<evidence type="ECO:0000256" key="3">
    <source>
        <dbReference type="ARBA" id="ARBA00022679"/>
    </source>
</evidence>
<evidence type="ECO:0000313" key="6">
    <source>
        <dbReference type="EMBL" id="GAA4513721.1"/>
    </source>
</evidence>
<gene>
    <name evidence="6" type="ORF">GCM10023173_09610</name>
</gene>
<dbReference type="PRINTS" id="PR00753">
    <property type="entry name" value="ACCSYNTHASE"/>
</dbReference>
<evidence type="ECO:0000259" key="5">
    <source>
        <dbReference type="Pfam" id="PF00155"/>
    </source>
</evidence>
<keyword evidence="2 6" id="KW-0032">Aminotransferase</keyword>
<keyword evidence="3" id="KW-0808">Transferase</keyword>
<dbReference type="Pfam" id="PF00155">
    <property type="entry name" value="Aminotran_1_2"/>
    <property type="match status" value="1"/>
</dbReference>
<dbReference type="InterPro" id="IPR015422">
    <property type="entry name" value="PyrdxlP-dep_Trfase_small"/>
</dbReference>
<keyword evidence="7" id="KW-1185">Reference proteome</keyword>
<feature type="domain" description="Aminotransferase class I/classII large" evidence="5">
    <location>
        <begin position="29"/>
        <end position="378"/>
    </location>
</feature>
<comment type="caution">
    <text evidence="6">The sequence shown here is derived from an EMBL/GenBank/DDBJ whole genome shotgun (WGS) entry which is preliminary data.</text>
</comment>
<evidence type="ECO:0000256" key="4">
    <source>
        <dbReference type="ARBA" id="ARBA00022898"/>
    </source>
</evidence>
<dbReference type="InterPro" id="IPR051326">
    <property type="entry name" value="Kynurenine-oxoglutarate_AT"/>
</dbReference>
<dbReference type="Gene3D" id="3.90.1150.10">
    <property type="entry name" value="Aspartate Aminotransferase, domain 1"/>
    <property type="match status" value="1"/>
</dbReference>
<protein>
    <submittedName>
        <fullName evidence="6">Pyridoxal phosphate-dependent aminotransferase</fullName>
    </submittedName>
</protein>